<evidence type="ECO:0000313" key="3">
    <source>
        <dbReference type="Proteomes" id="UP000516046"/>
    </source>
</evidence>
<dbReference type="InterPro" id="IPR010982">
    <property type="entry name" value="Lambda_DNA-bd_dom_sf"/>
</dbReference>
<dbReference type="SMART" id="SM00530">
    <property type="entry name" value="HTH_XRE"/>
    <property type="match status" value="1"/>
</dbReference>
<dbReference type="PROSITE" id="PS50943">
    <property type="entry name" value="HTH_CROC1"/>
    <property type="match status" value="1"/>
</dbReference>
<name>A0A7G9WJT4_9FIRM</name>
<evidence type="ECO:0000313" key="2">
    <source>
        <dbReference type="EMBL" id="QNO18946.1"/>
    </source>
</evidence>
<evidence type="ECO:0000259" key="1">
    <source>
        <dbReference type="PROSITE" id="PS50943"/>
    </source>
</evidence>
<dbReference type="KEGG" id="caml:H6X83_04790"/>
<feature type="domain" description="HTH cro/C1-type" evidence="1">
    <location>
        <begin position="52"/>
        <end position="90"/>
    </location>
</feature>
<dbReference type="Pfam" id="PF01381">
    <property type="entry name" value="HTH_3"/>
    <property type="match status" value="1"/>
</dbReference>
<reference evidence="2 3" key="1">
    <citation type="submission" date="2020-08" db="EMBL/GenBank/DDBJ databases">
        <authorList>
            <person name="Ren C."/>
            <person name="Gu Y."/>
            <person name="Xu Y."/>
        </authorList>
    </citation>
    <scope>NUCLEOTIDE SEQUENCE [LARGE SCALE GENOMIC DNA]</scope>
    <source>
        <strain evidence="2 3">LBM18003</strain>
    </source>
</reference>
<dbReference type="CDD" id="cd00093">
    <property type="entry name" value="HTH_XRE"/>
    <property type="match status" value="1"/>
</dbReference>
<dbReference type="InterPro" id="IPR001387">
    <property type="entry name" value="Cro/C1-type_HTH"/>
</dbReference>
<dbReference type="AlphaFoldDB" id="A0A7G9WJT4"/>
<dbReference type="GO" id="GO:0003677">
    <property type="term" value="F:DNA binding"/>
    <property type="evidence" value="ECO:0007669"/>
    <property type="project" value="InterPro"/>
</dbReference>
<dbReference type="Proteomes" id="UP000516046">
    <property type="component" value="Chromosome"/>
</dbReference>
<accession>A0A7G9WJT4</accession>
<gene>
    <name evidence="2" type="ORF">H6X83_04790</name>
</gene>
<dbReference type="EMBL" id="CP060696">
    <property type="protein sequence ID" value="QNO18946.1"/>
    <property type="molecule type" value="Genomic_DNA"/>
</dbReference>
<keyword evidence="3" id="KW-1185">Reference proteome</keyword>
<protein>
    <submittedName>
        <fullName evidence="2">Helix-turn-helix transcriptional regulator</fullName>
    </submittedName>
</protein>
<proteinExistence type="predicted"/>
<organism evidence="2 3">
    <name type="scientific">Caproicibacterium amylolyticum</name>
    <dbReference type="NCBI Taxonomy" id="2766537"/>
    <lineage>
        <taxon>Bacteria</taxon>
        <taxon>Bacillati</taxon>
        <taxon>Bacillota</taxon>
        <taxon>Clostridia</taxon>
        <taxon>Eubacteriales</taxon>
        <taxon>Oscillospiraceae</taxon>
        <taxon>Caproicibacterium</taxon>
    </lineage>
</organism>
<sequence length="153" mass="17809">MPIIYYTPCSKSSTLCYKIVLWVIFVNTVQKTYAVFAELLNKNSVTPYRVYKETGVPQSSLSEWKRGNSMPKIDKIQKIADYFGVSVDYLLGNEQKGRASSLDEKKPEDITLDDFTYAFLDESKELTDENKQKLLEMARFFKMQQDKEKKTEE</sequence>
<dbReference type="SUPFAM" id="SSF47413">
    <property type="entry name" value="lambda repressor-like DNA-binding domains"/>
    <property type="match status" value="1"/>
</dbReference>
<dbReference type="Gene3D" id="1.10.260.40">
    <property type="entry name" value="lambda repressor-like DNA-binding domains"/>
    <property type="match status" value="1"/>
</dbReference>